<dbReference type="GO" id="GO:0016987">
    <property type="term" value="F:sigma factor activity"/>
    <property type="evidence" value="ECO:0007669"/>
    <property type="project" value="UniProtKB-KW"/>
</dbReference>
<dbReference type="GO" id="GO:0006352">
    <property type="term" value="P:DNA-templated transcription initiation"/>
    <property type="evidence" value="ECO:0007669"/>
    <property type="project" value="InterPro"/>
</dbReference>
<dbReference type="AlphaFoldDB" id="A0A6L5Y5K7"/>
<dbReference type="Proteomes" id="UP000474676">
    <property type="component" value="Unassembled WGS sequence"/>
</dbReference>
<protein>
    <submittedName>
        <fullName evidence="8">Sigma-70 family RNA polymerase sigma factor</fullName>
    </submittedName>
</protein>
<gene>
    <name evidence="8" type="ORF">FYJ64_05985</name>
</gene>
<dbReference type="NCBIfam" id="TIGR02937">
    <property type="entry name" value="sigma70-ECF"/>
    <property type="match status" value="1"/>
</dbReference>
<keyword evidence="2" id="KW-0805">Transcription regulation</keyword>
<dbReference type="SUPFAM" id="SSF88946">
    <property type="entry name" value="Sigma2 domain of RNA polymerase sigma factors"/>
    <property type="match status" value="1"/>
</dbReference>
<dbReference type="RefSeq" id="WP_154574301.1">
    <property type="nucleotide sequence ID" value="NZ_JAQXGS010000112.1"/>
</dbReference>
<comment type="similarity">
    <text evidence="1">Belongs to the sigma-70 factor family. ECF subfamily.</text>
</comment>
<dbReference type="GeneID" id="303114870"/>
<proteinExistence type="inferred from homology"/>
<dbReference type="Gene3D" id="1.10.1740.10">
    <property type="match status" value="1"/>
</dbReference>
<evidence type="ECO:0000259" key="6">
    <source>
        <dbReference type="Pfam" id="PF04542"/>
    </source>
</evidence>
<reference evidence="8 9" key="1">
    <citation type="submission" date="2019-08" db="EMBL/GenBank/DDBJ databases">
        <title>In-depth cultivation of the pig gut microbiome towards novel bacterial diversity and tailored functional studies.</title>
        <authorList>
            <person name="Wylensek D."/>
            <person name="Hitch T.C.A."/>
            <person name="Clavel T."/>
        </authorList>
    </citation>
    <scope>NUCLEOTIDE SEQUENCE [LARGE SCALE GENOMIC DNA]</scope>
    <source>
        <strain evidence="8 9">WCA-MUC-591-APC-3H</strain>
    </source>
</reference>
<evidence type="ECO:0000256" key="1">
    <source>
        <dbReference type="ARBA" id="ARBA00010641"/>
    </source>
</evidence>
<feature type="domain" description="RNA polymerase sigma-70 region 2" evidence="6">
    <location>
        <begin position="18"/>
        <end position="85"/>
    </location>
</feature>
<sequence>MLTFFISVIQDFSRRIHEQYRGLMMRLALQITKNNEDAEEAVQDALLILHRKQSLLETFSEDDERNYIYTVTRNEALRYARAQKKNPEYVTISASDPYIDIEGEPDIDAFRNEFGFSDNVAAALRELNESERDLICYYYGAGFSYRQLGRLMDVKPATLRKRMERCLKKLETVLREEQIR</sequence>
<name>A0A6L5Y5K7_9FIRM</name>
<dbReference type="InterPro" id="IPR007630">
    <property type="entry name" value="RNA_pol_sigma70_r4"/>
</dbReference>
<dbReference type="InterPro" id="IPR036388">
    <property type="entry name" value="WH-like_DNA-bd_sf"/>
</dbReference>
<dbReference type="InterPro" id="IPR007627">
    <property type="entry name" value="RNA_pol_sigma70_r2"/>
</dbReference>
<dbReference type="Pfam" id="PF04542">
    <property type="entry name" value="Sigma70_r2"/>
    <property type="match status" value="1"/>
</dbReference>
<evidence type="ECO:0000313" key="9">
    <source>
        <dbReference type="Proteomes" id="UP000474676"/>
    </source>
</evidence>
<keyword evidence="3" id="KW-0731">Sigma factor</keyword>
<keyword evidence="9" id="KW-1185">Reference proteome</keyword>
<dbReference type="Pfam" id="PF04545">
    <property type="entry name" value="Sigma70_r4"/>
    <property type="match status" value="1"/>
</dbReference>
<evidence type="ECO:0000256" key="3">
    <source>
        <dbReference type="ARBA" id="ARBA00023082"/>
    </source>
</evidence>
<keyword evidence="4" id="KW-0238">DNA-binding</keyword>
<dbReference type="Gene3D" id="1.10.10.10">
    <property type="entry name" value="Winged helix-like DNA-binding domain superfamily/Winged helix DNA-binding domain"/>
    <property type="match status" value="1"/>
</dbReference>
<dbReference type="InterPro" id="IPR013324">
    <property type="entry name" value="RNA_pol_sigma_r3/r4-like"/>
</dbReference>
<evidence type="ECO:0000259" key="7">
    <source>
        <dbReference type="Pfam" id="PF04545"/>
    </source>
</evidence>
<evidence type="ECO:0000313" key="8">
    <source>
        <dbReference type="EMBL" id="MST51863.1"/>
    </source>
</evidence>
<dbReference type="InterPro" id="IPR013325">
    <property type="entry name" value="RNA_pol_sigma_r2"/>
</dbReference>
<evidence type="ECO:0000256" key="2">
    <source>
        <dbReference type="ARBA" id="ARBA00023015"/>
    </source>
</evidence>
<feature type="domain" description="RNA polymerase sigma-70 region 4" evidence="7">
    <location>
        <begin position="123"/>
        <end position="170"/>
    </location>
</feature>
<dbReference type="GO" id="GO:0003677">
    <property type="term" value="F:DNA binding"/>
    <property type="evidence" value="ECO:0007669"/>
    <property type="project" value="UniProtKB-KW"/>
</dbReference>
<dbReference type="SUPFAM" id="SSF88659">
    <property type="entry name" value="Sigma3 and sigma4 domains of RNA polymerase sigma factors"/>
    <property type="match status" value="1"/>
</dbReference>
<keyword evidence="5" id="KW-0804">Transcription</keyword>
<accession>A0A6L5Y5K7</accession>
<dbReference type="InterPro" id="IPR039425">
    <property type="entry name" value="RNA_pol_sigma-70-like"/>
</dbReference>
<dbReference type="PANTHER" id="PTHR43133">
    <property type="entry name" value="RNA POLYMERASE ECF-TYPE SIGMA FACTO"/>
    <property type="match status" value="1"/>
</dbReference>
<dbReference type="EMBL" id="VUMZ01000004">
    <property type="protein sequence ID" value="MST51863.1"/>
    <property type="molecule type" value="Genomic_DNA"/>
</dbReference>
<comment type="caution">
    <text evidence="8">The sequence shown here is derived from an EMBL/GenBank/DDBJ whole genome shotgun (WGS) entry which is preliminary data.</text>
</comment>
<dbReference type="PANTHER" id="PTHR43133:SF8">
    <property type="entry name" value="RNA POLYMERASE SIGMA FACTOR HI_1459-RELATED"/>
    <property type="match status" value="1"/>
</dbReference>
<evidence type="ECO:0000256" key="4">
    <source>
        <dbReference type="ARBA" id="ARBA00023125"/>
    </source>
</evidence>
<dbReference type="InterPro" id="IPR014284">
    <property type="entry name" value="RNA_pol_sigma-70_dom"/>
</dbReference>
<organism evidence="8 9">
    <name type="scientific">Hornefia butyriciproducens</name>
    <dbReference type="NCBI Taxonomy" id="2652293"/>
    <lineage>
        <taxon>Bacteria</taxon>
        <taxon>Bacillati</taxon>
        <taxon>Bacillota</taxon>
        <taxon>Clostridia</taxon>
        <taxon>Peptostreptococcales</taxon>
        <taxon>Anaerovoracaceae</taxon>
        <taxon>Hornefia</taxon>
    </lineage>
</organism>
<evidence type="ECO:0000256" key="5">
    <source>
        <dbReference type="ARBA" id="ARBA00023163"/>
    </source>
</evidence>